<dbReference type="CDD" id="cd00082">
    <property type="entry name" value="HisKA"/>
    <property type="match status" value="1"/>
</dbReference>
<dbReference type="PROSITE" id="PS50109">
    <property type="entry name" value="HIS_KIN"/>
    <property type="match status" value="1"/>
</dbReference>
<keyword evidence="12" id="KW-0547">Nucleotide-binding</keyword>
<dbReference type="PANTHER" id="PTHR43047">
    <property type="entry name" value="TWO-COMPONENT HISTIDINE PROTEIN KINASE"/>
    <property type="match status" value="1"/>
</dbReference>
<dbReference type="SUPFAM" id="SSF47384">
    <property type="entry name" value="Homodimeric domain of signal transducing histidine kinase"/>
    <property type="match status" value="1"/>
</dbReference>
<feature type="domain" description="Response regulatory" evidence="11">
    <location>
        <begin position="491"/>
        <end position="606"/>
    </location>
</feature>
<dbReference type="InterPro" id="IPR036097">
    <property type="entry name" value="HisK_dim/P_sf"/>
</dbReference>
<reference evidence="12 13" key="1">
    <citation type="submission" date="2021-08" db="EMBL/GenBank/DDBJ databases">
        <authorList>
            <person name="Zhang D."/>
            <person name="Zhang A."/>
            <person name="Wang L."/>
        </authorList>
    </citation>
    <scope>NUCLEOTIDE SEQUENCE [LARGE SCALE GENOMIC DNA]</scope>
    <source>
        <strain evidence="12 13">WL0086</strain>
    </source>
</reference>
<dbReference type="SMART" id="SM00448">
    <property type="entry name" value="REC"/>
    <property type="match status" value="1"/>
</dbReference>
<dbReference type="InterPro" id="IPR036890">
    <property type="entry name" value="HATPase_C_sf"/>
</dbReference>
<reference evidence="12 13" key="2">
    <citation type="submission" date="2023-12" db="EMBL/GenBank/DDBJ databases">
        <title>Description of an unclassified Opitutus bacterium of Verrucomicrobiota.</title>
        <authorList>
            <person name="Zhang D.-F."/>
        </authorList>
    </citation>
    <scope>NUCLEOTIDE SEQUENCE [LARGE SCALE GENOMIC DNA]</scope>
    <source>
        <strain evidence="12 13">WL0086</strain>
    </source>
</reference>
<dbReference type="CDD" id="cd16922">
    <property type="entry name" value="HATPase_EvgS-ArcB-TorS-like"/>
    <property type="match status" value="1"/>
</dbReference>
<keyword evidence="7" id="KW-0175">Coiled coil</keyword>
<dbReference type="GO" id="GO:0005524">
    <property type="term" value="F:ATP binding"/>
    <property type="evidence" value="ECO:0007669"/>
    <property type="project" value="UniProtKB-KW"/>
</dbReference>
<feature type="transmembrane region" description="Helical" evidence="9">
    <location>
        <begin position="187"/>
        <end position="210"/>
    </location>
</feature>
<dbReference type="Pfam" id="PF00072">
    <property type="entry name" value="Response_reg"/>
    <property type="match status" value="1"/>
</dbReference>
<keyword evidence="9" id="KW-0812">Transmembrane</keyword>
<dbReference type="Pfam" id="PF05227">
    <property type="entry name" value="CHASE3"/>
    <property type="match status" value="1"/>
</dbReference>
<keyword evidence="3 6" id="KW-0597">Phosphoprotein</keyword>
<gene>
    <name evidence="12" type="ORF">K1X11_011170</name>
</gene>
<dbReference type="Gene3D" id="3.40.50.2300">
    <property type="match status" value="1"/>
</dbReference>
<keyword evidence="5" id="KW-0418">Kinase</keyword>
<dbReference type="PROSITE" id="PS50110">
    <property type="entry name" value="RESPONSE_REGULATORY"/>
    <property type="match status" value="1"/>
</dbReference>
<evidence type="ECO:0000256" key="3">
    <source>
        <dbReference type="ARBA" id="ARBA00022553"/>
    </source>
</evidence>
<evidence type="ECO:0000256" key="1">
    <source>
        <dbReference type="ARBA" id="ARBA00000085"/>
    </source>
</evidence>
<dbReference type="Pfam" id="PF00512">
    <property type="entry name" value="HisKA"/>
    <property type="match status" value="1"/>
</dbReference>
<dbReference type="SUPFAM" id="SSF52172">
    <property type="entry name" value="CheY-like"/>
    <property type="match status" value="1"/>
</dbReference>
<feature type="region of interest" description="Disordered" evidence="8">
    <location>
        <begin position="614"/>
        <end position="636"/>
    </location>
</feature>
<dbReference type="CDD" id="cd19410">
    <property type="entry name" value="HK9-like_sensor"/>
    <property type="match status" value="1"/>
</dbReference>
<dbReference type="CDD" id="cd17546">
    <property type="entry name" value="REC_hyHK_CKI1_RcsC-like"/>
    <property type="match status" value="1"/>
</dbReference>
<dbReference type="SUPFAM" id="SSF55874">
    <property type="entry name" value="ATPase domain of HSP90 chaperone/DNA topoisomerase II/histidine kinase"/>
    <property type="match status" value="1"/>
</dbReference>
<dbReference type="InterPro" id="IPR005467">
    <property type="entry name" value="His_kinase_dom"/>
</dbReference>
<keyword evidence="4" id="KW-0808">Transferase</keyword>
<dbReference type="Gene3D" id="3.30.565.10">
    <property type="entry name" value="Histidine kinase-like ATPase, C-terminal domain"/>
    <property type="match status" value="1"/>
</dbReference>
<keyword evidence="9" id="KW-0472">Membrane</keyword>
<dbReference type="RefSeq" id="WP_221032106.1">
    <property type="nucleotide sequence ID" value="NZ_CP139781.1"/>
</dbReference>
<dbReference type="SMART" id="SM00388">
    <property type="entry name" value="HisKA"/>
    <property type="match status" value="1"/>
</dbReference>
<keyword evidence="12" id="KW-0067">ATP-binding</keyword>
<protein>
    <recommendedName>
        <fullName evidence="2">histidine kinase</fullName>
        <ecNumber evidence="2">2.7.13.3</ecNumber>
    </recommendedName>
</protein>
<evidence type="ECO:0000256" key="2">
    <source>
        <dbReference type="ARBA" id="ARBA00012438"/>
    </source>
</evidence>
<dbReference type="PRINTS" id="PR00344">
    <property type="entry name" value="BCTRLSENSOR"/>
</dbReference>
<dbReference type="EMBL" id="CP139781">
    <property type="protein sequence ID" value="WRQ89969.1"/>
    <property type="molecule type" value="Genomic_DNA"/>
</dbReference>
<dbReference type="InterPro" id="IPR011006">
    <property type="entry name" value="CheY-like_superfamily"/>
</dbReference>
<dbReference type="InterPro" id="IPR004358">
    <property type="entry name" value="Sig_transdc_His_kin-like_C"/>
</dbReference>
<feature type="coiled-coil region" evidence="7">
    <location>
        <begin position="83"/>
        <end position="120"/>
    </location>
</feature>
<evidence type="ECO:0000256" key="4">
    <source>
        <dbReference type="ARBA" id="ARBA00022679"/>
    </source>
</evidence>
<evidence type="ECO:0000259" key="11">
    <source>
        <dbReference type="PROSITE" id="PS50110"/>
    </source>
</evidence>
<evidence type="ECO:0000256" key="8">
    <source>
        <dbReference type="SAM" id="MobiDB-lite"/>
    </source>
</evidence>
<dbReference type="InterPro" id="IPR007891">
    <property type="entry name" value="CHASE3"/>
</dbReference>
<evidence type="ECO:0000313" key="13">
    <source>
        <dbReference type="Proteomes" id="UP000738431"/>
    </source>
</evidence>
<evidence type="ECO:0000256" key="5">
    <source>
        <dbReference type="ARBA" id="ARBA00022777"/>
    </source>
</evidence>
<keyword evidence="13" id="KW-1185">Reference proteome</keyword>
<feature type="transmembrane region" description="Helical" evidence="9">
    <location>
        <begin position="17"/>
        <end position="38"/>
    </location>
</feature>
<evidence type="ECO:0000313" key="12">
    <source>
        <dbReference type="EMBL" id="WRQ89969.1"/>
    </source>
</evidence>
<dbReference type="Gene3D" id="1.10.287.130">
    <property type="match status" value="1"/>
</dbReference>
<accession>A0ABZ1CE65</accession>
<keyword evidence="9" id="KW-1133">Transmembrane helix</keyword>
<dbReference type="PANTHER" id="PTHR43047:SF72">
    <property type="entry name" value="OSMOSENSING HISTIDINE PROTEIN KINASE SLN1"/>
    <property type="match status" value="1"/>
</dbReference>
<comment type="catalytic activity">
    <reaction evidence="1">
        <text>ATP + protein L-histidine = ADP + protein N-phospho-L-histidine.</text>
        <dbReference type="EC" id="2.7.13.3"/>
    </reaction>
</comment>
<evidence type="ECO:0000256" key="7">
    <source>
        <dbReference type="SAM" id="Coils"/>
    </source>
</evidence>
<dbReference type="Proteomes" id="UP000738431">
    <property type="component" value="Chromosome"/>
</dbReference>
<organism evidence="12 13">
    <name type="scientific">Actomonas aquatica</name>
    <dbReference type="NCBI Taxonomy" id="2866162"/>
    <lineage>
        <taxon>Bacteria</taxon>
        <taxon>Pseudomonadati</taxon>
        <taxon>Verrucomicrobiota</taxon>
        <taxon>Opitutia</taxon>
        <taxon>Opitutales</taxon>
        <taxon>Opitutaceae</taxon>
        <taxon>Actomonas</taxon>
    </lineage>
</organism>
<feature type="domain" description="Histidine kinase" evidence="10">
    <location>
        <begin position="243"/>
        <end position="466"/>
    </location>
</feature>
<evidence type="ECO:0000256" key="6">
    <source>
        <dbReference type="PROSITE-ProRule" id="PRU00169"/>
    </source>
</evidence>
<name>A0ABZ1CE65_9BACT</name>
<evidence type="ECO:0000256" key="9">
    <source>
        <dbReference type="SAM" id="Phobius"/>
    </source>
</evidence>
<proteinExistence type="predicted"/>
<sequence>MTALQKLTTNLATWHRGFLYAASGLLIVALTVGLYTGYSTKIRMAAVAHTHDVISHIHETVALLRNAESEQRGFLITGSTGYEDAAEEYASELTETLDELEALIVDNESQRERAAELRENIYARLTELRNTAMVNRNATLARLRQEIGDESELRLMAEVRRLHGEMIAEEETLLEQREAAMDSEVRFAAWTIAISGGLALLLGLQAFFIMGRALTSLNREAHLLRAKEKAENADREKSEFLANMSHEIRTPMNSVLGFAELLSGIASTPKQRQYIDAINSSGRAMLSLINDILDLSKIEAGKLELHYQPVSIIRLLREIREVFAPQAEARGLELKIEADPSLPPALIFDQTRLRQILFNVVGNALKFTPQGSITLSAGTRLSGTDETRVTLLITVTDTGIGIAPEHQTRVFEPFRQVEDGPAKGHGGTGLGLSITKRLTDLLNGQVELESVPGEGTTFRFGFPHVEISSATVDPNPTEDAQTNFNHLRPSVILVADDVPLNLELIEGIFEDTHHRLVFARNGHEVLAQAQKHHPDLILLDIRMPDMDGREAFEKLRGMPDFAAVPIVSVTASSMMAEELKLREQFNGYIRKPFSRATLFREVARLLPRHEQSAIDEAADDDASDAPPAPPPEIGPEWPALLTELRRLEAEEWPALSQTATTRETAAFAQDLIERGEAAKCATVVDYGKKLSEQVERFQISAVENTLRSFPQLVSGVASLMGESH</sequence>
<dbReference type="EC" id="2.7.13.3" evidence="2"/>
<dbReference type="Pfam" id="PF02518">
    <property type="entry name" value="HATPase_c"/>
    <property type="match status" value="1"/>
</dbReference>
<dbReference type="InterPro" id="IPR001789">
    <property type="entry name" value="Sig_transdc_resp-reg_receiver"/>
</dbReference>
<dbReference type="SMART" id="SM00387">
    <property type="entry name" value="HATPase_c"/>
    <property type="match status" value="1"/>
</dbReference>
<dbReference type="InterPro" id="IPR003661">
    <property type="entry name" value="HisK_dim/P_dom"/>
</dbReference>
<feature type="modified residue" description="4-aspartylphosphate" evidence="6">
    <location>
        <position position="540"/>
    </location>
</feature>
<dbReference type="InterPro" id="IPR003594">
    <property type="entry name" value="HATPase_dom"/>
</dbReference>
<evidence type="ECO:0000259" key="10">
    <source>
        <dbReference type="PROSITE" id="PS50109"/>
    </source>
</evidence>